<evidence type="ECO:0000256" key="7">
    <source>
        <dbReference type="ARBA" id="ARBA00022840"/>
    </source>
</evidence>
<dbReference type="InterPro" id="IPR027417">
    <property type="entry name" value="P-loop_NTPase"/>
</dbReference>
<organism evidence="11 12">
    <name type="scientific">Dissostichus mawsoni</name>
    <name type="common">Antarctic cod</name>
    <dbReference type="NCBI Taxonomy" id="36200"/>
    <lineage>
        <taxon>Eukaryota</taxon>
        <taxon>Metazoa</taxon>
        <taxon>Chordata</taxon>
        <taxon>Craniata</taxon>
        <taxon>Vertebrata</taxon>
        <taxon>Euteleostomi</taxon>
        <taxon>Actinopterygii</taxon>
        <taxon>Neopterygii</taxon>
        <taxon>Teleostei</taxon>
        <taxon>Neoteleostei</taxon>
        <taxon>Acanthomorphata</taxon>
        <taxon>Eupercaria</taxon>
        <taxon>Perciformes</taxon>
        <taxon>Notothenioidei</taxon>
        <taxon>Nototheniidae</taxon>
        <taxon>Dissostichus</taxon>
    </lineage>
</organism>
<dbReference type="InterPro" id="IPR016300">
    <property type="entry name" value="ATPase_ArsA/GET3"/>
</dbReference>
<dbReference type="OrthoDB" id="1770at2759"/>
<accession>A0A7J5Y4F4</accession>
<evidence type="ECO:0000256" key="6">
    <source>
        <dbReference type="ARBA" id="ARBA00022824"/>
    </source>
</evidence>
<evidence type="ECO:0000313" key="12">
    <source>
        <dbReference type="Proteomes" id="UP000518266"/>
    </source>
</evidence>
<feature type="region of interest" description="Disordered" evidence="9">
    <location>
        <begin position="400"/>
        <end position="438"/>
    </location>
</feature>
<comment type="function">
    <text evidence="8">ATPase required for the post-translational delivery of tail-anchored (TA) proteins to the endoplasmic reticulum. Recognizes and selectively binds the transmembrane domain of TA proteins in the cytosol. This complex then targets to the endoplasmic reticulum by membrane-bound receptors, where the tail-anchored protein is released for insertion. This process is regulated by ATP binding and hydrolysis. ATP binding drives the homodimer towards the closed dimer state, facilitating recognition of newly synthesized TA membrane proteins. ATP hydrolysis is required for insertion. Subsequently, the homodimer reverts towards the open dimer state, lowering its affinity for the membrane-bound receptor, and returning it to the cytosol to initiate a new round of targeting.</text>
</comment>
<dbReference type="Pfam" id="PF02374">
    <property type="entry name" value="ArsA_ATPase"/>
    <property type="match status" value="1"/>
</dbReference>
<keyword evidence="3 8" id="KW-0963">Cytoplasm</keyword>
<dbReference type="InterPro" id="IPR027542">
    <property type="entry name" value="ATPase_ArsA/GET3_euk"/>
</dbReference>
<dbReference type="InterPro" id="IPR025723">
    <property type="entry name" value="ArsA/GET3_ATPase-like"/>
</dbReference>
<comment type="similarity">
    <text evidence="1 8">Belongs to the arsA ATPase family.</text>
</comment>
<keyword evidence="6 8" id="KW-0256">Endoplasmic reticulum</keyword>
<gene>
    <name evidence="8" type="primary">ASNA1</name>
    <name evidence="11" type="ORF">F7725_015979</name>
</gene>
<evidence type="ECO:0000259" key="10">
    <source>
        <dbReference type="Pfam" id="PF02374"/>
    </source>
</evidence>
<dbReference type="AlphaFoldDB" id="A0A7J5Y4F4"/>
<feature type="active site" evidence="8">
    <location>
        <position position="154"/>
    </location>
</feature>
<dbReference type="GO" id="GO:0071816">
    <property type="term" value="P:tail-anchored membrane protein insertion into ER membrane"/>
    <property type="evidence" value="ECO:0007669"/>
    <property type="project" value="TreeGrafter"/>
</dbReference>
<keyword evidence="2 8" id="KW-0813">Transport</keyword>
<keyword evidence="12" id="KW-1185">Reference proteome</keyword>
<evidence type="ECO:0000256" key="3">
    <source>
        <dbReference type="ARBA" id="ARBA00022490"/>
    </source>
</evidence>
<dbReference type="PANTHER" id="PTHR10803:SF3">
    <property type="entry name" value="ATPASE GET3"/>
    <property type="match status" value="1"/>
</dbReference>
<keyword evidence="8" id="KW-0862">Zinc</keyword>
<keyword evidence="4" id="KW-0547">Nucleotide-binding</keyword>
<comment type="caution">
    <text evidence="11">The sequence shown here is derived from an EMBL/GenBank/DDBJ whole genome shotgun (WGS) entry which is preliminary data.</text>
</comment>
<proteinExistence type="inferred from homology"/>
<keyword evidence="7" id="KW-0067">ATP-binding</keyword>
<dbReference type="CDD" id="cd02035">
    <property type="entry name" value="ArsA"/>
    <property type="match status" value="1"/>
</dbReference>
<keyword evidence="5 8" id="KW-0378">Hydrolase</keyword>
<evidence type="ECO:0000256" key="5">
    <source>
        <dbReference type="ARBA" id="ARBA00022801"/>
    </source>
</evidence>
<evidence type="ECO:0000256" key="8">
    <source>
        <dbReference type="HAMAP-Rule" id="MF_03112"/>
    </source>
</evidence>
<dbReference type="HAMAP" id="MF_03112">
    <property type="entry name" value="Asna1_Get3"/>
    <property type="match status" value="1"/>
</dbReference>
<evidence type="ECO:0000313" key="11">
    <source>
        <dbReference type="EMBL" id="KAF3843931.1"/>
    </source>
</evidence>
<comment type="caution">
    <text evidence="8">Lacks conserved residue(s) required for the propagation of feature annotation.</text>
</comment>
<evidence type="ECO:0000256" key="4">
    <source>
        <dbReference type="ARBA" id="ARBA00022741"/>
    </source>
</evidence>
<feature type="compositionally biased region" description="Low complexity" evidence="9">
    <location>
        <begin position="423"/>
        <end position="438"/>
    </location>
</feature>
<dbReference type="SUPFAM" id="SSF52540">
    <property type="entry name" value="P-loop containing nucleoside triphosphate hydrolases"/>
    <property type="match status" value="1"/>
</dbReference>
<evidence type="ECO:0000256" key="2">
    <source>
        <dbReference type="ARBA" id="ARBA00022448"/>
    </source>
</evidence>
<dbReference type="GO" id="GO:0046872">
    <property type="term" value="F:metal ion binding"/>
    <property type="evidence" value="ECO:0007669"/>
    <property type="project" value="UniProtKB-KW"/>
</dbReference>
<feature type="binding site" evidence="8">
    <location>
        <position position="354"/>
    </location>
    <ligand>
        <name>Zn(2+)</name>
        <dbReference type="ChEBI" id="CHEBI:29105"/>
        <note>ligand shared between dimeric partners</note>
    </ligand>
</feature>
<comment type="subcellular location">
    <subcellularLocation>
        <location evidence="8">Cytoplasm</location>
    </subcellularLocation>
    <subcellularLocation>
        <location evidence="8">Endoplasmic reticulum</location>
    </subcellularLocation>
</comment>
<feature type="binding site" evidence="8">
    <location>
        <position position="351"/>
    </location>
    <ligand>
        <name>Zn(2+)</name>
        <dbReference type="ChEBI" id="CHEBI:29105"/>
        <note>ligand shared between dimeric partners</note>
    </ligand>
</feature>
<sequence length="525" mass="58924">MREQVCVAYSAVESLFQTQGCCRARHRQDRAHCRSTLRGSWFWSRRHATTWAETGTYKEGRKVSRECSSVVHPPSMSLFATVYTDKMAASLEDEFEDAPDVEPLEPTLKNIIEQKSLKWIFVGGKGGVGKTTCSCSLAVQLAAVRESVLIISTDPAHNISDAFDQKFSKVPTKVMGYENLFAMEIDPSLGVAELPDEFFEEDNMLSMGKKMMQEAMSAFPGIDEAMSYAEVMRLVKGMNFSVVVFDTAPTGHTLRLLNFPTIVERGLGRLMQIKNQISPFISQMCTMLGLGDMNADQLASKLEETLPVIRSVSEQFKDPTERLIQELAKCHIDTHNIIVNQLVFPEAERPCKMCEARHKIQSKYLDQMEDLYEDFHIIKLPLLPHEVRGAEKVNTFSQQLLDPYKPPNKTSSLPLPPPPTPQTTPLQTTPIQPQTLQQQPPIDPLKVCQPKANQCYSRTLVLTKSQTHTYAVHWLLFHNSPVLSAPWPRRCGLSLAVHHRAARPVGGRANELLLLLVLGIYPGAH</sequence>
<dbReference type="NCBIfam" id="TIGR00345">
    <property type="entry name" value="GET3_arsA_TRC40"/>
    <property type="match status" value="1"/>
</dbReference>
<dbReference type="Gene3D" id="3.40.50.300">
    <property type="entry name" value="P-loop containing nucleotide triphosphate hydrolases"/>
    <property type="match status" value="1"/>
</dbReference>
<dbReference type="PANTHER" id="PTHR10803">
    <property type="entry name" value="ARSENICAL PUMP-DRIVING ATPASE ARSENITE-TRANSLOCATING ATPASE"/>
    <property type="match status" value="1"/>
</dbReference>
<dbReference type="FunFam" id="3.40.50.300:FF:000235">
    <property type="entry name" value="ATPase ASNA1"/>
    <property type="match status" value="1"/>
</dbReference>
<dbReference type="GO" id="GO:0016887">
    <property type="term" value="F:ATP hydrolysis activity"/>
    <property type="evidence" value="ECO:0007669"/>
    <property type="project" value="InterPro"/>
</dbReference>
<dbReference type="GO" id="GO:0005524">
    <property type="term" value="F:ATP binding"/>
    <property type="evidence" value="ECO:0007669"/>
    <property type="project" value="UniProtKB-UniRule"/>
</dbReference>
<comment type="subunit">
    <text evidence="8">Homodimer.</text>
</comment>
<dbReference type="Proteomes" id="UP000518266">
    <property type="component" value="Unassembled WGS sequence"/>
</dbReference>
<dbReference type="EMBL" id="JAAKFY010000017">
    <property type="protein sequence ID" value="KAF3843931.1"/>
    <property type="molecule type" value="Genomic_DNA"/>
</dbReference>
<dbReference type="GO" id="GO:0043529">
    <property type="term" value="C:GET complex"/>
    <property type="evidence" value="ECO:0007669"/>
    <property type="project" value="TreeGrafter"/>
</dbReference>
<evidence type="ECO:0000256" key="9">
    <source>
        <dbReference type="SAM" id="MobiDB-lite"/>
    </source>
</evidence>
<name>A0A7J5Y4F4_DISMA</name>
<feature type="domain" description="ArsA/GET3 Anion-transporting ATPase-like" evidence="10">
    <location>
        <begin position="118"/>
        <end position="401"/>
    </location>
</feature>
<reference evidence="11 12" key="1">
    <citation type="submission" date="2020-03" db="EMBL/GenBank/DDBJ databases">
        <title>Dissostichus mawsoni Genome sequencing and assembly.</title>
        <authorList>
            <person name="Park H."/>
        </authorList>
    </citation>
    <scope>NUCLEOTIDE SEQUENCE [LARGE SCALE GENOMIC DNA]</scope>
    <source>
        <strain evidence="11">DM0001</strain>
        <tissue evidence="11">Muscle</tissue>
    </source>
</reference>
<evidence type="ECO:0000256" key="1">
    <source>
        <dbReference type="ARBA" id="ARBA00011040"/>
    </source>
</evidence>
<protein>
    <recommendedName>
        <fullName evidence="10">ArsA/GET3 Anion-transporting ATPase-like domain-containing protein</fullName>
    </recommendedName>
</protein>
<keyword evidence="8" id="KW-0479">Metal-binding</keyword>